<proteinExistence type="predicted"/>
<sequence length="117" mass="13607">MSKASEALDALRQAGMKIRTPSEALDRLRECMKDEDPVVDDEDLTTPAIHYTYEEFPVRSIKVMEMNFGHVKLELVDVEKNEEEIEATIRMLVEAICMLREEIGEIRLQQFRDDCPF</sequence>
<keyword evidence="2" id="KW-1185">Reference proteome</keyword>
<dbReference type="EMBL" id="JBFRCH010000007">
    <property type="protein sequence ID" value="MEX3933307.1"/>
    <property type="molecule type" value="Genomic_DNA"/>
</dbReference>
<dbReference type="Proteomes" id="UP001558850">
    <property type="component" value="Unassembled WGS sequence"/>
</dbReference>
<accession>A0ACC6U140</accession>
<gene>
    <name evidence="1" type="ORF">AB4Y32_16140</name>
</gene>
<organism evidence="1 2">
    <name type="scientific">Paraburkholderia phymatum</name>
    <dbReference type="NCBI Taxonomy" id="148447"/>
    <lineage>
        <taxon>Bacteria</taxon>
        <taxon>Pseudomonadati</taxon>
        <taxon>Pseudomonadota</taxon>
        <taxon>Betaproteobacteria</taxon>
        <taxon>Burkholderiales</taxon>
        <taxon>Burkholderiaceae</taxon>
        <taxon>Paraburkholderia</taxon>
    </lineage>
</organism>
<name>A0ACC6U140_9BURK</name>
<protein>
    <submittedName>
        <fullName evidence="1">Uncharacterized protein</fullName>
    </submittedName>
</protein>
<evidence type="ECO:0000313" key="1">
    <source>
        <dbReference type="EMBL" id="MEX3933307.1"/>
    </source>
</evidence>
<evidence type="ECO:0000313" key="2">
    <source>
        <dbReference type="Proteomes" id="UP001558850"/>
    </source>
</evidence>
<comment type="caution">
    <text evidence="1">The sequence shown here is derived from an EMBL/GenBank/DDBJ whole genome shotgun (WGS) entry which is preliminary data.</text>
</comment>
<reference evidence="1" key="1">
    <citation type="submission" date="2024-07" db="EMBL/GenBank/DDBJ databases">
        <title>A survey of Mimosa microsymbionts across Brazilian biomes reveals a high diversity of Paraburkholderia nodulating endemic species, but also that Cupriavidus is common as a symbiont of widespread species.</title>
        <authorList>
            <person name="Rouws L."/>
            <person name="Barauna A."/>
            <person name="Beukes C."/>
            <person name="Rouws J.R.C."/>
            <person name="De Faria S.M."/>
            <person name="Gross E."/>
            <person name="Bueno Dos Reis Junior F."/>
            <person name="Simon M.F."/>
            <person name="Maluk M."/>
            <person name="Odee D.W."/>
            <person name="Kenicer G."/>
            <person name="Young J.P.W."/>
            <person name="Reis V.M."/>
            <person name="Zilli J."/>
            <person name="James E.K."/>
        </authorList>
    </citation>
    <scope>NUCLEOTIDE SEQUENCE</scope>
    <source>
        <strain evidence="1">EG181B</strain>
    </source>
</reference>